<name>A0A1V6TMI9_PENNA</name>
<proteinExistence type="predicted"/>
<organism evidence="1 2">
    <name type="scientific">Penicillium nalgiovense</name>
    <dbReference type="NCBI Taxonomy" id="60175"/>
    <lineage>
        <taxon>Eukaryota</taxon>
        <taxon>Fungi</taxon>
        <taxon>Dikarya</taxon>
        <taxon>Ascomycota</taxon>
        <taxon>Pezizomycotina</taxon>
        <taxon>Eurotiomycetes</taxon>
        <taxon>Eurotiomycetidae</taxon>
        <taxon>Eurotiales</taxon>
        <taxon>Aspergillaceae</taxon>
        <taxon>Penicillium</taxon>
    </lineage>
</organism>
<protein>
    <submittedName>
        <fullName evidence="1">Uncharacterized protein</fullName>
    </submittedName>
</protein>
<accession>A0A1V6TMI9</accession>
<dbReference type="EMBL" id="MOOB01000988">
    <property type="protein sequence ID" value="OQE27204.1"/>
    <property type="molecule type" value="Genomic_DNA"/>
</dbReference>
<dbReference type="Proteomes" id="UP000191691">
    <property type="component" value="Unassembled WGS sequence"/>
</dbReference>
<keyword evidence="2" id="KW-1185">Reference proteome</keyword>
<evidence type="ECO:0000313" key="2">
    <source>
        <dbReference type="Proteomes" id="UP000191691"/>
    </source>
</evidence>
<comment type="caution">
    <text evidence="1">The sequence shown here is derived from an EMBL/GenBank/DDBJ whole genome shotgun (WGS) entry which is preliminary data.</text>
</comment>
<sequence>MSSVLLKSHRL</sequence>
<reference evidence="2" key="1">
    <citation type="journal article" date="2017" name="Nat. Microbiol.">
        <title>Global analysis of biosynthetic gene clusters reveals vast potential of secondary metabolite production in Penicillium species.</title>
        <authorList>
            <person name="Nielsen J.C."/>
            <person name="Grijseels S."/>
            <person name="Prigent S."/>
            <person name="Ji B."/>
            <person name="Dainat J."/>
            <person name="Nielsen K.F."/>
            <person name="Frisvad J.C."/>
            <person name="Workman M."/>
            <person name="Nielsen J."/>
        </authorList>
    </citation>
    <scope>NUCLEOTIDE SEQUENCE [LARGE SCALE GENOMIC DNA]</scope>
    <source>
        <strain evidence="2">IBT 13039</strain>
    </source>
</reference>
<gene>
    <name evidence="1" type="ORF">PENNAL_c0988G04187</name>
</gene>
<evidence type="ECO:0000313" key="1">
    <source>
        <dbReference type="EMBL" id="OQE27204.1"/>
    </source>
</evidence>